<dbReference type="Proteomes" id="UP000005237">
    <property type="component" value="Unassembled WGS sequence"/>
</dbReference>
<evidence type="ECO:0000313" key="11">
    <source>
        <dbReference type="Proteomes" id="UP000005237"/>
    </source>
</evidence>
<evidence type="ECO:0000256" key="7">
    <source>
        <dbReference type="ARBA" id="ARBA00022989"/>
    </source>
</evidence>
<feature type="transmembrane region" description="Helical" evidence="9">
    <location>
        <begin position="159"/>
        <end position="179"/>
    </location>
</feature>
<evidence type="ECO:0000256" key="5">
    <source>
        <dbReference type="ARBA" id="ARBA00022692"/>
    </source>
</evidence>
<dbReference type="PANTHER" id="PTHR13036:SF0">
    <property type="entry name" value="CHITOBIOSYLDIPHOSPHODOLICHOL BETA-MANNOSYLTRANSFERASE"/>
    <property type="match status" value="1"/>
</dbReference>
<evidence type="ECO:0000256" key="1">
    <source>
        <dbReference type="ARBA" id="ARBA00004389"/>
    </source>
</evidence>
<evidence type="ECO:0000256" key="3">
    <source>
        <dbReference type="ARBA" id="ARBA00022676"/>
    </source>
</evidence>
<dbReference type="EnsemblMetazoa" id="CJA02619.1">
    <property type="protein sequence ID" value="CJA02619.1"/>
    <property type="gene ID" value="WBGene00121823"/>
</dbReference>
<evidence type="ECO:0000256" key="9">
    <source>
        <dbReference type="SAM" id="Phobius"/>
    </source>
</evidence>
<sequence length="180" mass="20602">MIITGKGPLKAMYLEEIRQKNLVSINILTPWLEAKDYPTIVGSADLGISLHTSTSGLDLPMKVVDMFGAKVPVLAKRFKCIGELVYDGINGRLFDDSEELYEQITELAKGFPADCPDLDMLKNHVRNHNYMPWETMWWKRATIRGVLVPPIRNQDMRRFMILLVILLFVIFLIVAPKWVV</sequence>
<comment type="subcellular location">
    <subcellularLocation>
        <location evidence="1">Endoplasmic reticulum membrane</location>
        <topology evidence="1">Single-pass membrane protein</topology>
    </subcellularLocation>
</comment>
<keyword evidence="7 9" id="KW-1133">Transmembrane helix</keyword>
<keyword evidence="11" id="KW-1185">Reference proteome</keyword>
<keyword evidence="4" id="KW-0808">Transferase</keyword>
<evidence type="ECO:0000256" key="6">
    <source>
        <dbReference type="ARBA" id="ARBA00022824"/>
    </source>
</evidence>
<dbReference type="Pfam" id="PF13692">
    <property type="entry name" value="Glyco_trans_1_4"/>
    <property type="match status" value="1"/>
</dbReference>
<reference evidence="11" key="1">
    <citation type="submission" date="2010-08" db="EMBL/GenBank/DDBJ databases">
        <authorList>
            <consortium name="Caenorhabditis japonica Sequencing Consortium"/>
            <person name="Wilson R.K."/>
        </authorList>
    </citation>
    <scope>NUCLEOTIDE SEQUENCE [LARGE SCALE GENOMIC DNA]</scope>
    <source>
        <strain evidence="11">DF5081</strain>
    </source>
</reference>
<accession>A0A8R1HID3</accession>
<name>A0A8R1HID3_CAEJA</name>
<evidence type="ECO:0000313" key="10">
    <source>
        <dbReference type="EnsemblMetazoa" id="CJA02619.1"/>
    </source>
</evidence>
<protein>
    <submittedName>
        <fullName evidence="10">Uncharacterized protein</fullName>
    </submittedName>
</protein>
<dbReference type="SUPFAM" id="SSF53756">
    <property type="entry name" value="UDP-Glycosyltransferase/glycogen phosphorylase"/>
    <property type="match status" value="1"/>
</dbReference>
<dbReference type="AlphaFoldDB" id="A0A8R1HID3"/>
<keyword evidence="8 9" id="KW-0472">Membrane</keyword>
<dbReference type="InterPro" id="IPR026051">
    <property type="entry name" value="ALG1-like"/>
</dbReference>
<reference evidence="10" key="2">
    <citation type="submission" date="2022-06" db="UniProtKB">
        <authorList>
            <consortium name="EnsemblMetazoa"/>
        </authorList>
    </citation>
    <scope>IDENTIFICATION</scope>
    <source>
        <strain evidence="10">DF5081</strain>
    </source>
</reference>
<proteinExistence type="predicted"/>
<comment type="pathway">
    <text evidence="2">Protein modification; protein glycosylation.</text>
</comment>
<keyword evidence="6" id="KW-0256">Endoplasmic reticulum</keyword>
<evidence type="ECO:0000256" key="8">
    <source>
        <dbReference type="ARBA" id="ARBA00023136"/>
    </source>
</evidence>
<dbReference type="GO" id="GO:0005789">
    <property type="term" value="C:endoplasmic reticulum membrane"/>
    <property type="evidence" value="ECO:0007669"/>
    <property type="project" value="UniProtKB-SubCell"/>
</dbReference>
<keyword evidence="3" id="KW-0328">Glycosyltransferase</keyword>
<dbReference type="PANTHER" id="PTHR13036">
    <property type="entry name" value="BETA1,4 MANNOSYLTRANSFERASE"/>
    <property type="match status" value="1"/>
</dbReference>
<dbReference type="Gene3D" id="3.40.50.2000">
    <property type="entry name" value="Glycogen Phosphorylase B"/>
    <property type="match status" value="1"/>
</dbReference>
<evidence type="ECO:0000256" key="4">
    <source>
        <dbReference type="ARBA" id="ARBA00022679"/>
    </source>
</evidence>
<dbReference type="GO" id="GO:0000030">
    <property type="term" value="F:mannosyltransferase activity"/>
    <property type="evidence" value="ECO:0007669"/>
    <property type="project" value="InterPro"/>
</dbReference>
<organism evidence="10 11">
    <name type="scientific">Caenorhabditis japonica</name>
    <dbReference type="NCBI Taxonomy" id="281687"/>
    <lineage>
        <taxon>Eukaryota</taxon>
        <taxon>Metazoa</taxon>
        <taxon>Ecdysozoa</taxon>
        <taxon>Nematoda</taxon>
        <taxon>Chromadorea</taxon>
        <taxon>Rhabditida</taxon>
        <taxon>Rhabditina</taxon>
        <taxon>Rhabditomorpha</taxon>
        <taxon>Rhabditoidea</taxon>
        <taxon>Rhabditidae</taxon>
        <taxon>Peloderinae</taxon>
        <taxon>Caenorhabditis</taxon>
    </lineage>
</organism>
<keyword evidence="5 9" id="KW-0812">Transmembrane</keyword>
<evidence type="ECO:0000256" key="2">
    <source>
        <dbReference type="ARBA" id="ARBA00004922"/>
    </source>
</evidence>